<keyword evidence="6" id="KW-0832">Ubl conjugation</keyword>
<dbReference type="InterPro" id="IPR038425">
    <property type="entry name" value="GAT_sf"/>
</dbReference>
<dbReference type="InterPro" id="IPR027422">
    <property type="entry name" value="GGA1-3"/>
</dbReference>
<dbReference type="GO" id="GO:0005802">
    <property type="term" value="C:trans-Golgi network"/>
    <property type="evidence" value="ECO:0007669"/>
    <property type="project" value="InterPro"/>
</dbReference>
<dbReference type="GO" id="GO:0031901">
    <property type="term" value="C:early endosome membrane"/>
    <property type="evidence" value="ECO:0007669"/>
    <property type="project" value="UniProtKB-SubCell"/>
</dbReference>
<dbReference type="Pfam" id="PF00790">
    <property type="entry name" value="VHS"/>
    <property type="match status" value="1"/>
</dbReference>
<reference evidence="14" key="2">
    <citation type="submission" date="2025-09" db="UniProtKB">
        <authorList>
            <consortium name="Ensembl"/>
        </authorList>
    </citation>
    <scope>IDENTIFICATION</scope>
</reference>
<evidence type="ECO:0000259" key="11">
    <source>
        <dbReference type="PROSITE" id="PS50179"/>
    </source>
</evidence>
<dbReference type="Ensembl" id="ENSMAMT00000055989.1">
    <property type="protein sequence ID" value="ENSMAMP00000041947.1"/>
    <property type="gene ID" value="ENSMAMG00000001534.2"/>
</dbReference>
<dbReference type="PANTHER" id="PTHR45905">
    <property type="entry name" value="GOLGI-LOCALIZED, GAMMA-ADAPTIN EAR CONTAINING, ARF BINDING PROTEIN"/>
    <property type="match status" value="1"/>
</dbReference>
<dbReference type="SMART" id="SM00809">
    <property type="entry name" value="Alpha_adaptinC2"/>
    <property type="match status" value="1"/>
</dbReference>
<evidence type="ECO:0000256" key="9">
    <source>
        <dbReference type="ARBA" id="ARBA00023136"/>
    </source>
</evidence>
<feature type="domain" description="GAT" evidence="13">
    <location>
        <begin position="169"/>
        <end position="296"/>
    </location>
</feature>
<dbReference type="GO" id="GO:0035091">
    <property type="term" value="F:phosphatidylinositol binding"/>
    <property type="evidence" value="ECO:0007669"/>
    <property type="project" value="InterPro"/>
</dbReference>
<dbReference type="FunFam" id="2.60.40.1230:FF:000001">
    <property type="entry name" value="ADP-ribosylation factor-binding protein GGA1 isoform 1"/>
    <property type="match status" value="1"/>
</dbReference>
<dbReference type="InterPro" id="IPR008152">
    <property type="entry name" value="Clathrin_a/b/g-adaptin_app_Ig"/>
</dbReference>
<dbReference type="InterPro" id="IPR008942">
    <property type="entry name" value="ENTH_VHS"/>
</dbReference>
<evidence type="ECO:0000259" key="13">
    <source>
        <dbReference type="PROSITE" id="PS50909"/>
    </source>
</evidence>
<evidence type="ECO:0000256" key="4">
    <source>
        <dbReference type="ARBA" id="ARBA00022448"/>
    </source>
</evidence>
<dbReference type="SMART" id="SM00288">
    <property type="entry name" value="VHS"/>
    <property type="match status" value="1"/>
</dbReference>
<dbReference type="InterPro" id="IPR041198">
    <property type="entry name" value="GGA_N-GAT"/>
</dbReference>
<comment type="subcellular location">
    <subcellularLocation>
        <location evidence="2">Early endosome membrane</location>
        <topology evidence="2">Peripheral membrane protein</topology>
    </subcellularLocation>
    <subcellularLocation>
        <location evidence="1">Golgi apparatus</location>
        <location evidence="1">trans-Golgi network membrane</location>
        <topology evidence="1">Peripheral membrane protein</topology>
    </subcellularLocation>
</comment>
<dbReference type="CDD" id="cd14240">
    <property type="entry name" value="GAT_GGA3"/>
    <property type="match status" value="1"/>
</dbReference>
<evidence type="ECO:0000256" key="2">
    <source>
        <dbReference type="ARBA" id="ARBA00004220"/>
    </source>
</evidence>
<keyword evidence="9 10" id="KW-0472">Membrane</keyword>
<dbReference type="Pfam" id="PF03127">
    <property type="entry name" value="GAT"/>
    <property type="match status" value="1"/>
</dbReference>
<dbReference type="Gene3D" id="1.20.58.160">
    <property type="match status" value="1"/>
</dbReference>
<keyword evidence="10" id="KW-0812">Transmembrane</keyword>
<keyword evidence="8" id="KW-0333">Golgi apparatus</keyword>
<evidence type="ECO:0000256" key="5">
    <source>
        <dbReference type="ARBA" id="ARBA00022753"/>
    </source>
</evidence>
<evidence type="ECO:0000256" key="1">
    <source>
        <dbReference type="ARBA" id="ARBA00004150"/>
    </source>
</evidence>
<feature type="domain" description="VHS" evidence="11">
    <location>
        <begin position="14"/>
        <end position="144"/>
    </location>
</feature>
<dbReference type="FunFam" id="1.25.40.90:FF:000011">
    <property type="entry name" value="ADP-ribosylation factor-binding protein GGA3 isoform X1"/>
    <property type="match status" value="1"/>
</dbReference>
<proteinExistence type="inferred from homology"/>
<dbReference type="GO" id="GO:0043130">
    <property type="term" value="F:ubiquitin binding"/>
    <property type="evidence" value="ECO:0007669"/>
    <property type="project" value="InterPro"/>
</dbReference>
<evidence type="ECO:0000256" key="6">
    <source>
        <dbReference type="ARBA" id="ARBA00022843"/>
    </source>
</evidence>
<dbReference type="AlphaFoldDB" id="A0A7N9ASR9"/>
<dbReference type="SUPFAM" id="SSF89009">
    <property type="entry name" value="GAT-like domain"/>
    <property type="match status" value="1"/>
</dbReference>
<evidence type="ECO:0000256" key="7">
    <source>
        <dbReference type="ARBA" id="ARBA00022927"/>
    </source>
</evidence>
<dbReference type="Pfam" id="PF02883">
    <property type="entry name" value="Alpha_adaptinC2"/>
    <property type="match status" value="1"/>
</dbReference>
<dbReference type="Gene3D" id="1.20.5.170">
    <property type="match status" value="1"/>
</dbReference>
<name>A0A7N9ASR9_9TELE</name>
<dbReference type="InterPro" id="IPR013041">
    <property type="entry name" value="Clathrin_app_Ig-like_sf"/>
</dbReference>
<evidence type="ECO:0000259" key="12">
    <source>
        <dbReference type="PROSITE" id="PS50180"/>
    </source>
</evidence>
<comment type="similarity">
    <text evidence="3">Belongs to the GGA protein family.</text>
</comment>
<dbReference type="InterPro" id="IPR004152">
    <property type="entry name" value="GAT_dom"/>
</dbReference>
<keyword evidence="5" id="KW-0967">Endosome</keyword>
<dbReference type="GO" id="GO:0034394">
    <property type="term" value="P:protein localization to cell surface"/>
    <property type="evidence" value="ECO:0007669"/>
    <property type="project" value="TreeGrafter"/>
</dbReference>
<feature type="transmembrane region" description="Helical" evidence="10">
    <location>
        <begin position="328"/>
        <end position="355"/>
    </location>
</feature>
<sequence length="577" mass="64004">IAEAEIFVLFLDKATNPSNKHEDWEYIMGFCDQINKELEGPQISVRLLAHKIQSPQEWEAMQALMVLEACMKNCGQRFHSEVGKFKFLNELIKVISPKYFGDKVSEKVKTKVIEMLYSWTLSLPDEAKICEAYRMLKSQGIVLADPQIPFDVSLTPSPSPRPKNPVFDDEKKSKRLAELLKSKKSEDLQEANHLIKNMVKEDEVRTQKAAKQKSTLEAVRNSVKVLNDMLAHFSPEDSTDGDKELIRELYGDCDKLRQTVFQLATEAEDNDSTLGDILQANDDLCHAINLYRKIVEGQTIEGESKVTQQIRSSVRQGKFNLVELEISMVAILLFGLVALFIYILSIFSNVIIYILMDFGSFLVKSDDVHAPATLSSRNGVLSTTSTSLLIGGALGGPAPSPVRSQEVDNPLLHSLSPILHVSQASPYGGQEVSLASVSVPLDSIRPSEFLCPVTAYDKNGVRLLLHFATDCPPGRPDVLVIVASMLNTAPQPVRSLVLQAAVPKTMKVKLQPPSGTELAPFNPVLPPAAITQVMLLANPLKEKVRMRYKLTFTLGEQPFTEVGEVHEFPPADRWGAL</sequence>
<keyword evidence="15" id="KW-1185">Reference proteome</keyword>
<evidence type="ECO:0000256" key="8">
    <source>
        <dbReference type="ARBA" id="ARBA00023034"/>
    </source>
</evidence>
<reference evidence="14" key="1">
    <citation type="submission" date="2025-08" db="UniProtKB">
        <authorList>
            <consortium name="Ensembl"/>
        </authorList>
    </citation>
    <scope>IDENTIFICATION</scope>
</reference>
<dbReference type="PROSITE" id="PS50909">
    <property type="entry name" value="GAT"/>
    <property type="match status" value="1"/>
</dbReference>
<dbReference type="Gene3D" id="2.60.40.1230">
    <property type="match status" value="1"/>
</dbReference>
<dbReference type="Proteomes" id="UP000261640">
    <property type="component" value="Unplaced"/>
</dbReference>
<dbReference type="PROSITE" id="PS50179">
    <property type="entry name" value="VHS"/>
    <property type="match status" value="1"/>
</dbReference>
<dbReference type="SUPFAM" id="SSF48464">
    <property type="entry name" value="ENTH/VHS domain"/>
    <property type="match status" value="1"/>
</dbReference>
<evidence type="ECO:0000313" key="14">
    <source>
        <dbReference type="Ensembl" id="ENSMAMP00000041947.1"/>
    </source>
</evidence>
<evidence type="ECO:0000256" key="10">
    <source>
        <dbReference type="SAM" id="Phobius"/>
    </source>
</evidence>
<dbReference type="InterPro" id="IPR002014">
    <property type="entry name" value="VHS_dom"/>
</dbReference>
<protein>
    <submittedName>
        <fullName evidence="14">Golgi associated, gamma adaptin ear containing, ARF binding protein 3a</fullName>
    </submittedName>
</protein>
<dbReference type="GO" id="GO:0031267">
    <property type="term" value="F:small GTPase binding"/>
    <property type="evidence" value="ECO:0007669"/>
    <property type="project" value="InterPro"/>
</dbReference>
<keyword evidence="7" id="KW-0653">Protein transport</keyword>
<keyword evidence="10" id="KW-1133">Transmembrane helix</keyword>
<dbReference type="InterPro" id="IPR044111">
    <property type="entry name" value="GAT_GGA3"/>
</dbReference>
<dbReference type="Pfam" id="PF18308">
    <property type="entry name" value="GGA_N-GAT"/>
    <property type="match status" value="1"/>
</dbReference>
<evidence type="ECO:0000256" key="3">
    <source>
        <dbReference type="ARBA" id="ARBA00008099"/>
    </source>
</evidence>
<organism evidence="14 15">
    <name type="scientific">Mastacembelus armatus</name>
    <name type="common">zig-zag eel</name>
    <dbReference type="NCBI Taxonomy" id="205130"/>
    <lineage>
        <taxon>Eukaryota</taxon>
        <taxon>Metazoa</taxon>
        <taxon>Chordata</taxon>
        <taxon>Craniata</taxon>
        <taxon>Vertebrata</taxon>
        <taxon>Euteleostomi</taxon>
        <taxon>Actinopterygii</taxon>
        <taxon>Neopterygii</taxon>
        <taxon>Teleostei</taxon>
        <taxon>Neoteleostei</taxon>
        <taxon>Acanthomorphata</taxon>
        <taxon>Anabantaria</taxon>
        <taxon>Synbranchiformes</taxon>
        <taxon>Mastacembelidae</taxon>
        <taxon>Mastacembelus</taxon>
    </lineage>
</organism>
<dbReference type="GO" id="GO:0006893">
    <property type="term" value="P:Golgi to plasma membrane transport"/>
    <property type="evidence" value="ECO:0007669"/>
    <property type="project" value="TreeGrafter"/>
</dbReference>
<dbReference type="GO" id="GO:0006886">
    <property type="term" value="P:intracellular protein transport"/>
    <property type="evidence" value="ECO:0007669"/>
    <property type="project" value="InterPro"/>
</dbReference>
<keyword evidence="4" id="KW-0813">Transport</keyword>
<accession>A0A7N9ASR9</accession>
<dbReference type="SUPFAM" id="SSF49348">
    <property type="entry name" value="Clathrin adaptor appendage domain"/>
    <property type="match status" value="1"/>
</dbReference>
<feature type="domain" description="GAE" evidence="12">
    <location>
        <begin position="448"/>
        <end position="569"/>
    </location>
</feature>
<dbReference type="InterPro" id="IPR008153">
    <property type="entry name" value="GAE_dom"/>
</dbReference>
<evidence type="ECO:0000313" key="15">
    <source>
        <dbReference type="Proteomes" id="UP000261640"/>
    </source>
</evidence>
<dbReference type="Gene3D" id="1.25.40.90">
    <property type="match status" value="1"/>
</dbReference>
<dbReference type="PANTHER" id="PTHR45905:SF3">
    <property type="entry name" value="ADP-RIBOSYLATION FACTOR-BINDING PROTEIN GGA3"/>
    <property type="match status" value="1"/>
</dbReference>
<dbReference type="PROSITE" id="PS50180">
    <property type="entry name" value="GAE"/>
    <property type="match status" value="1"/>
</dbReference>
<dbReference type="GeneTree" id="ENSGT00940000157333"/>